<dbReference type="Pfam" id="PF13385">
    <property type="entry name" value="Laminin_G_3"/>
    <property type="match status" value="2"/>
</dbReference>
<name>A0A1M6NRX3_REIAG</name>
<proteinExistence type="predicted"/>
<evidence type="ECO:0000256" key="2">
    <source>
        <dbReference type="ARBA" id="ARBA00023157"/>
    </source>
</evidence>
<dbReference type="InterPro" id="IPR011050">
    <property type="entry name" value="Pectin_lyase_fold/virulence"/>
</dbReference>
<dbReference type="STRING" id="156994.SAMN04488028_102380"/>
<feature type="domain" description="LamG-like jellyroll fold" evidence="4">
    <location>
        <begin position="857"/>
        <end position="999"/>
    </location>
</feature>
<reference evidence="6" key="1">
    <citation type="submission" date="2016-11" db="EMBL/GenBank/DDBJ databases">
        <authorList>
            <person name="Varghese N."/>
            <person name="Submissions S."/>
        </authorList>
    </citation>
    <scope>NUCLEOTIDE SEQUENCE [LARGE SCALE GENOMIC DNA]</scope>
    <source>
        <strain evidence="6">DSM 26134</strain>
    </source>
</reference>
<sequence length="1906" mass="200831">MKLYLSLFFVLIFAAATNAQNPFSEYLFVDGALQNTGSTENSLTQTGDALTGAEDRDGFANGAISLNGDVLQEQSGVNRTNFSVSFWIKTSTNDANPRYILDQWGGNPGGKGPIGYRVILENGELRAFGRFYVYNQNIHFVSNNINTAGGTIADGQWHHVVLTMSAWSRATLNGSFPNVSHRLYVDNVLQQLTTVEIPTAGGTGRTVDAVPLSIGNIQDQSAEFSYEDQIDDIRMYTQKLEDAEITTIYNQRTSHAKIYVKSDASGNNDGSSWANAYTSLKAATDYATASGDTIWVAQGTYKADASDRTASFLLQKGVKLFGGFAGTETQLSERSWRANPTILSGDLNGDDDNDISYTNALRSENTYRIVYVAGDNTLIDGVIITGGQANNTANNDYNRGAAIFKSSDAKNLTIKNTIIRKNVSNREGNIHVLFTSGADNTLRVENCIVNNNFARYGGGFAASVENGATLDAKVYNSLFFENVAGDVASGDGFAGSSLYFAVNAGQIDVAVINSTFTDNKDLGTNTSNDKGTIVIRRLNNDATSKAHATLHNNIFYNNLSSPVVVNEQVIGFMNRPTNKLNSLTFTYNISNQTDFSTKANAPVVSDNINQDPLFTDAISQDFTLFTGSPAIDAGSNDQLPGDLFGDILGNKRIHAGTIDMGAYESGSSPRNLVAPTAIAQDITVELGINGEVTVAASQVDNGSTDDDTADNELIFSLDKAIFTCEDLGANTVTLTVKDASRNIATAEAIVTVTSNIDDEAVTIAEDTGCDEMSTTVTTGSSVSGINYFLRNSADNSIVDGPMLGTGESLDFNTGTVTENTTFNVYGEVPPVNSISGGLDFDGTNDRVATTYTMSTTSTFTLEAWIFPRGTSSSRLFSNMNYSSLGSTAGDFIVDTDGTLDNGRNVRFTLDGEASDIQLYAHQSLTLNEWNHIAVTFDNGVAKILVNGTEVASENNPSVTRILGSSRPVHLGVHGGASPVKYFDGKMDEFRIWNVAKTAAEISEEMDNCLRGTESGLSAYFNFEDGEGTQLTEIKAGKNGALVNFDEAMAWAEGPELSCGTGCGFQMTEEVTLTVGDETAPTAVAKDITVGLNPNGEAIISAIDINDGSSDNCTADEDLELSIDQTLFVSSNLGENTVILTVTDASGNESTAETTVTVTDNLLPTAIAQNLTIQLDADGHAAITPAQINNGSKDNSTATGDLVLTLSHTAFTCADVGSNTVTLTVEDASGNQSTATATVTVEETTLPTAIAQDFTAQLDGTGNVVVSPLDVNNGSSDSCTESENLTLALDQAYFDCTQLGAHTVTLTVVDESGNLATTTATVTVEDSMAPVMATQDITVNLSTDGTAVITPADVDDASSDNCGDVTLSLDVDSFTTANVGANTVTLTGMDAQGNVATATAVVTVVDRAEQTISITEIEDKLTTDDPFNVIASTTSGLDLTYAVDGPARIVGSEITLDGTAGMVTVTVSQAGNENYKAASEQITFDVSDQPKSNQTITFDSITDKVFGDEDFAVTATATSGLSVTYSVISGPATVTGNTVSITGAGTVELAADQLGDDQFNAAPRETQSFTVAKADQTITVTAIENKLIGDSNFDVIASTTSSLALTYEVSGPATISGTTITLDGTIGVITVTVSQAGNNNFNAASEQTTFNVSDPAKTNQTITFETISDKVFGDADFDITATASSGLDVIYSVISGPAVVAGRTVSITGAGTVEIAADQLGNDQFNAASQVTQSFTVAKADQTITVTAIENKLVDDLDFEVIANTTSSLALIYTVSGPATINGTTITLDGTIGVVTITVSQAGNDNYNSAETAVSFEVTEKGTSVLATENEVSFQVYPNPATSTISIEGVQSADVKIQIFDARGQEVWVEKSFGSDQVSIRHLESGLYFMKITDQNITTTTKLLVRR</sequence>
<dbReference type="GO" id="GO:0005975">
    <property type="term" value="P:carbohydrate metabolic process"/>
    <property type="evidence" value="ECO:0007669"/>
    <property type="project" value="UniProtKB-ARBA"/>
</dbReference>
<feature type="chain" id="PRO_5012500331" evidence="3">
    <location>
        <begin position="20"/>
        <end position="1906"/>
    </location>
</feature>
<dbReference type="Pfam" id="PF18962">
    <property type="entry name" value="Por_Secre_tail"/>
    <property type="match status" value="1"/>
</dbReference>
<dbReference type="Proteomes" id="UP000184474">
    <property type="component" value="Unassembled WGS sequence"/>
</dbReference>
<dbReference type="SUPFAM" id="SSF51126">
    <property type="entry name" value="Pectin lyase-like"/>
    <property type="match status" value="1"/>
</dbReference>
<keyword evidence="6" id="KW-1185">Reference proteome</keyword>
<accession>A0A1M6NRX3</accession>
<keyword evidence="1 3" id="KW-0732">Signal</keyword>
<dbReference type="InterPro" id="IPR059226">
    <property type="entry name" value="Choice_anch_Q_dom"/>
</dbReference>
<gene>
    <name evidence="5" type="ORF">SAMN04488028_102380</name>
</gene>
<keyword evidence="2" id="KW-1015">Disulfide bond</keyword>
<dbReference type="InterPro" id="IPR013320">
    <property type="entry name" value="ConA-like_dom_sf"/>
</dbReference>
<evidence type="ECO:0000313" key="6">
    <source>
        <dbReference type="Proteomes" id="UP000184474"/>
    </source>
</evidence>
<dbReference type="GO" id="GO:0004553">
    <property type="term" value="F:hydrolase activity, hydrolyzing O-glycosyl compounds"/>
    <property type="evidence" value="ECO:0007669"/>
    <property type="project" value="UniProtKB-ARBA"/>
</dbReference>
<feature type="signal peptide" evidence="3">
    <location>
        <begin position="1"/>
        <end position="19"/>
    </location>
</feature>
<dbReference type="NCBIfam" id="TIGR04183">
    <property type="entry name" value="Por_Secre_tail"/>
    <property type="match status" value="1"/>
</dbReference>
<dbReference type="InterPro" id="IPR026444">
    <property type="entry name" value="Secre_tail"/>
</dbReference>
<dbReference type="NCBIfam" id="NF041518">
    <property type="entry name" value="choice_anch_Q"/>
    <property type="match status" value="1"/>
</dbReference>
<dbReference type="InterPro" id="IPR006558">
    <property type="entry name" value="LamG-like"/>
</dbReference>
<dbReference type="SUPFAM" id="SSF49899">
    <property type="entry name" value="Concanavalin A-like lectins/glucanases"/>
    <property type="match status" value="2"/>
</dbReference>
<evidence type="ECO:0000256" key="1">
    <source>
        <dbReference type="ARBA" id="ARBA00022729"/>
    </source>
</evidence>
<dbReference type="Gene3D" id="2.60.40.10">
    <property type="entry name" value="Immunoglobulins"/>
    <property type="match status" value="3"/>
</dbReference>
<dbReference type="RefSeq" id="WP_073121326.1">
    <property type="nucleotide sequence ID" value="NZ_FRAA01000002.1"/>
</dbReference>
<evidence type="ECO:0000313" key="5">
    <source>
        <dbReference type="EMBL" id="SHJ98459.1"/>
    </source>
</evidence>
<evidence type="ECO:0000256" key="3">
    <source>
        <dbReference type="SAM" id="SignalP"/>
    </source>
</evidence>
<protein>
    <submittedName>
        <fullName evidence="5">Por secretion system C-terminal sorting domain-containing protein</fullName>
    </submittedName>
</protein>
<dbReference type="EMBL" id="FRAA01000002">
    <property type="protein sequence ID" value="SHJ98459.1"/>
    <property type="molecule type" value="Genomic_DNA"/>
</dbReference>
<organism evidence="5 6">
    <name type="scientific">Reichenbachiella agariperforans</name>
    <dbReference type="NCBI Taxonomy" id="156994"/>
    <lineage>
        <taxon>Bacteria</taxon>
        <taxon>Pseudomonadati</taxon>
        <taxon>Bacteroidota</taxon>
        <taxon>Cytophagia</taxon>
        <taxon>Cytophagales</taxon>
        <taxon>Reichenbachiellaceae</taxon>
        <taxon>Reichenbachiella</taxon>
    </lineage>
</organism>
<evidence type="ECO:0000259" key="4">
    <source>
        <dbReference type="SMART" id="SM00560"/>
    </source>
</evidence>
<dbReference type="SMART" id="SM00560">
    <property type="entry name" value="LamGL"/>
    <property type="match status" value="1"/>
</dbReference>
<dbReference type="InterPro" id="IPR013783">
    <property type="entry name" value="Ig-like_fold"/>
</dbReference>
<dbReference type="Gene3D" id="2.60.120.200">
    <property type="match status" value="2"/>
</dbReference>